<dbReference type="OrthoDB" id="1095857at2759"/>
<dbReference type="EMBL" id="KI517464">
    <property type="protein sequence ID" value="ESQ42637.1"/>
    <property type="molecule type" value="Genomic_DNA"/>
</dbReference>
<dbReference type="InterPro" id="IPR012891">
    <property type="entry name" value="GCK_dom"/>
</dbReference>
<dbReference type="OMA" id="VCKESWI"/>
<evidence type="ECO:0000313" key="4">
    <source>
        <dbReference type="Proteomes" id="UP000030689"/>
    </source>
</evidence>
<dbReference type="Proteomes" id="UP000030689">
    <property type="component" value="Unassembled WGS sequence"/>
</dbReference>
<dbReference type="PANTHER" id="PTHR34357:SF4">
    <property type="entry name" value="GCK DOMAIN-CONTAINING PROTEIN"/>
    <property type="match status" value="1"/>
</dbReference>
<evidence type="ECO:0000256" key="1">
    <source>
        <dbReference type="SAM" id="MobiDB-lite"/>
    </source>
</evidence>
<dbReference type="KEGG" id="eus:EUTSA_v10014953mg"/>
<feature type="domain" description="GCK" evidence="2">
    <location>
        <begin position="56"/>
        <end position="135"/>
    </location>
</feature>
<dbReference type="Gramene" id="ESQ42637">
    <property type="protein sequence ID" value="ESQ42637"/>
    <property type="gene ID" value="EUTSA_v10014953mg"/>
</dbReference>
<proteinExistence type="predicted"/>
<reference evidence="3 4" key="1">
    <citation type="journal article" date="2013" name="Front. Plant Sci.">
        <title>The Reference Genome of the Halophytic Plant Eutrema salsugineum.</title>
        <authorList>
            <person name="Yang R."/>
            <person name="Jarvis D.E."/>
            <person name="Chen H."/>
            <person name="Beilstein M.A."/>
            <person name="Grimwood J."/>
            <person name="Jenkins J."/>
            <person name="Shu S."/>
            <person name="Prochnik S."/>
            <person name="Xin M."/>
            <person name="Ma C."/>
            <person name="Schmutz J."/>
            <person name="Wing R.A."/>
            <person name="Mitchell-Olds T."/>
            <person name="Schumaker K.S."/>
            <person name="Wang X."/>
        </authorList>
    </citation>
    <scope>NUCLEOTIDE SEQUENCE [LARGE SCALE GENOMIC DNA]</scope>
</reference>
<accession>V4LJM2</accession>
<dbReference type="SMART" id="SM01227">
    <property type="entry name" value="GCK"/>
    <property type="match status" value="1"/>
</dbReference>
<dbReference type="Pfam" id="PF07802">
    <property type="entry name" value="GCK"/>
    <property type="match status" value="1"/>
</dbReference>
<keyword evidence="4" id="KW-1185">Reference proteome</keyword>
<evidence type="ECO:0000259" key="2">
    <source>
        <dbReference type="SMART" id="SM01227"/>
    </source>
</evidence>
<dbReference type="AlphaFoldDB" id="V4LJM2"/>
<feature type="compositionally biased region" description="Basic and acidic residues" evidence="1">
    <location>
        <begin position="27"/>
        <end position="39"/>
    </location>
</feature>
<feature type="region of interest" description="Disordered" evidence="1">
    <location>
        <begin position="122"/>
        <end position="145"/>
    </location>
</feature>
<sequence length="145" mass="16161">MRSANSVSMIAKSEEENPSANQGDSSHISRDVNESKTLVEEDFETKEAEAEEEESGECRACKYIKEGVCKESWIALTKCVDDEAEAEEEEEESNNAPKCSELRMKFMTCMFDNPVYYAPIISGQGSSGCEDDKRASSREGGRFGW</sequence>
<evidence type="ECO:0000313" key="3">
    <source>
        <dbReference type="EMBL" id="ESQ42637.1"/>
    </source>
</evidence>
<feature type="compositionally biased region" description="Basic and acidic residues" evidence="1">
    <location>
        <begin position="130"/>
        <end position="145"/>
    </location>
</feature>
<gene>
    <name evidence="3" type="ORF">EUTSA_v10014953mg</name>
</gene>
<organism evidence="3 4">
    <name type="scientific">Eutrema salsugineum</name>
    <name type="common">Saltwater cress</name>
    <name type="synonym">Sisymbrium salsugineum</name>
    <dbReference type="NCBI Taxonomy" id="72664"/>
    <lineage>
        <taxon>Eukaryota</taxon>
        <taxon>Viridiplantae</taxon>
        <taxon>Streptophyta</taxon>
        <taxon>Embryophyta</taxon>
        <taxon>Tracheophyta</taxon>
        <taxon>Spermatophyta</taxon>
        <taxon>Magnoliopsida</taxon>
        <taxon>eudicotyledons</taxon>
        <taxon>Gunneridae</taxon>
        <taxon>Pentapetalae</taxon>
        <taxon>rosids</taxon>
        <taxon>malvids</taxon>
        <taxon>Brassicales</taxon>
        <taxon>Brassicaceae</taxon>
        <taxon>Eutremeae</taxon>
        <taxon>Eutrema</taxon>
    </lineage>
</organism>
<name>V4LJM2_EUTSA</name>
<protein>
    <recommendedName>
        <fullName evidence="2">GCK domain-containing protein</fullName>
    </recommendedName>
</protein>
<feature type="compositionally biased region" description="Acidic residues" evidence="1">
    <location>
        <begin position="40"/>
        <end position="55"/>
    </location>
</feature>
<dbReference type="PANTHER" id="PTHR34357">
    <property type="entry name" value="F7A19.14 PROTEIN-RELATED"/>
    <property type="match status" value="1"/>
</dbReference>
<feature type="region of interest" description="Disordered" evidence="1">
    <location>
        <begin position="1"/>
        <end position="56"/>
    </location>
</feature>